<dbReference type="EMBL" id="KQ459602">
    <property type="protein sequence ID" value="KPI93441.1"/>
    <property type="molecule type" value="Genomic_DNA"/>
</dbReference>
<evidence type="ECO:0000256" key="8">
    <source>
        <dbReference type="ARBA" id="ARBA00022989"/>
    </source>
</evidence>
<evidence type="ECO:0000256" key="2">
    <source>
        <dbReference type="ARBA" id="ARBA00004922"/>
    </source>
</evidence>
<evidence type="ECO:0000256" key="1">
    <source>
        <dbReference type="ARBA" id="ARBA00004477"/>
    </source>
</evidence>
<protein>
    <recommendedName>
        <fullName evidence="3">dolichyl-P-Man:Man5GlcNAc2-PP-dolichol alpha-1,3-mannosyltransferase</fullName>
        <ecNumber evidence="3">2.4.1.258</ecNumber>
    </recommendedName>
</protein>
<keyword evidence="9 11" id="KW-0472">Membrane</keyword>
<gene>
    <name evidence="12" type="ORF">RR46_10701</name>
</gene>
<evidence type="ECO:0000256" key="9">
    <source>
        <dbReference type="ARBA" id="ARBA00023136"/>
    </source>
</evidence>
<evidence type="ECO:0000256" key="10">
    <source>
        <dbReference type="ARBA" id="ARBA00049506"/>
    </source>
</evidence>
<organism evidence="12 13">
    <name type="scientific">Papilio xuthus</name>
    <name type="common">Asian swallowtail butterfly</name>
    <dbReference type="NCBI Taxonomy" id="66420"/>
    <lineage>
        <taxon>Eukaryota</taxon>
        <taxon>Metazoa</taxon>
        <taxon>Ecdysozoa</taxon>
        <taxon>Arthropoda</taxon>
        <taxon>Hexapoda</taxon>
        <taxon>Insecta</taxon>
        <taxon>Pterygota</taxon>
        <taxon>Neoptera</taxon>
        <taxon>Endopterygota</taxon>
        <taxon>Lepidoptera</taxon>
        <taxon>Glossata</taxon>
        <taxon>Ditrysia</taxon>
        <taxon>Papilionoidea</taxon>
        <taxon>Papilionidae</taxon>
        <taxon>Papilioninae</taxon>
        <taxon>Papilio</taxon>
    </lineage>
</organism>
<name>A0A194PJ38_PAPXU</name>
<dbReference type="Pfam" id="PF05208">
    <property type="entry name" value="ALG3"/>
    <property type="match status" value="2"/>
</dbReference>
<feature type="transmembrane region" description="Helical" evidence="11">
    <location>
        <begin position="21"/>
        <end position="51"/>
    </location>
</feature>
<keyword evidence="13" id="KW-1185">Reference proteome</keyword>
<comment type="pathway">
    <text evidence="2">Protein modification; protein glycosylation.</text>
</comment>
<keyword evidence="4" id="KW-0328">Glycosyltransferase</keyword>
<dbReference type="GO" id="GO:0052925">
    <property type="term" value="F:dol-P-Man:Man(5)GlcNAc(2)-PP-Dol alpha-1,3-mannosyltransferase activity"/>
    <property type="evidence" value="ECO:0007669"/>
    <property type="project" value="UniProtKB-EC"/>
</dbReference>
<evidence type="ECO:0000256" key="5">
    <source>
        <dbReference type="ARBA" id="ARBA00022679"/>
    </source>
</evidence>
<reference evidence="12 13" key="1">
    <citation type="journal article" date="2015" name="Nat. Commun.">
        <title>Outbred genome sequencing and CRISPR/Cas9 gene editing in butterflies.</title>
        <authorList>
            <person name="Li X."/>
            <person name="Fan D."/>
            <person name="Zhang W."/>
            <person name="Liu G."/>
            <person name="Zhang L."/>
            <person name="Zhao L."/>
            <person name="Fang X."/>
            <person name="Chen L."/>
            <person name="Dong Y."/>
            <person name="Chen Y."/>
            <person name="Ding Y."/>
            <person name="Zhao R."/>
            <person name="Feng M."/>
            <person name="Zhu Y."/>
            <person name="Feng Y."/>
            <person name="Jiang X."/>
            <person name="Zhu D."/>
            <person name="Xiang H."/>
            <person name="Feng X."/>
            <person name="Li S."/>
            <person name="Wang J."/>
            <person name="Zhang G."/>
            <person name="Kronforst M.R."/>
            <person name="Wang W."/>
        </authorList>
    </citation>
    <scope>NUCLEOTIDE SEQUENCE [LARGE SCALE GENOMIC DNA]</scope>
    <source>
        <strain evidence="12">Ya'a_city_454_Px</strain>
        <tissue evidence="12">Whole body</tissue>
    </source>
</reference>
<keyword evidence="6 11" id="KW-0812">Transmembrane</keyword>
<comment type="catalytic activity">
    <reaction evidence="10">
        <text>an alpha-D-Man-(1-&gt;2)-alpha-D-Man-(1-&gt;2)-alpha-D-Man-(1-&gt;3)-[alpha-D-Man-(1-&gt;6)]-beta-D-Man-(1-&gt;4)-beta-D-GlcNAc-(1-&gt;4)-alpha-D-GlcNAc-diphospho-di-trans,poly-cis-dolichol + a di-trans,poly-cis-dolichyl beta-D-mannosyl phosphate = an alpha-D-Man-(1-&gt;2)-alpha-D-Man-(1-&gt;2)-alpha-D-Man-(1-&gt;3)-[alpha-D-Man-(1-&gt;3)-alpha-D-Man-(1-&gt;6)]-beta-D-Man-(1-&gt;4)-beta-D-GlcNAc-(1-&gt;4)-alpha-D-GlcNAc-diphospho-di-trans,poly-cis-dolichol + a di-trans,poly-cis-dolichyl phosphate + H(+)</text>
        <dbReference type="Rhea" id="RHEA:29527"/>
        <dbReference type="Rhea" id="RHEA-COMP:19498"/>
        <dbReference type="Rhea" id="RHEA-COMP:19501"/>
        <dbReference type="Rhea" id="RHEA-COMP:19516"/>
        <dbReference type="Rhea" id="RHEA-COMP:19517"/>
        <dbReference type="ChEBI" id="CHEBI:15378"/>
        <dbReference type="ChEBI" id="CHEBI:57683"/>
        <dbReference type="ChEBI" id="CHEBI:58211"/>
        <dbReference type="ChEBI" id="CHEBI:132515"/>
        <dbReference type="ChEBI" id="CHEBI:132516"/>
        <dbReference type="EC" id="2.4.1.258"/>
    </reaction>
    <physiologicalReaction direction="left-to-right" evidence="10">
        <dbReference type="Rhea" id="RHEA:29528"/>
    </physiologicalReaction>
</comment>
<keyword evidence="5" id="KW-0808">Transferase</keyword>
<keyword evidence="8 11" id="KW-1133">Transmembrane helix</keyword>
<comment type="subcellular location">
    <subcellularLocation>
        <location evidence="1">Endoplasmic reticulum membrane</location>
        <topology evidence="1">Multi-pass membrane protein</topology>
    </subcellularLocation>
</comment>
<dbReference type="EC" id="2.4.1.258" evidence="3"/>
<dbReference type="AlphaFoldDB" id="A0A194PJ38"/>
<dbReference type="InterPro" id="IPR007873">
    <property type="entry name" value="Glycosyltransferase_ALG3"/>
</dbReference>
<feature type="transmembrane region" description="Helical" evidence="11">
    <location>
        <begin position="173"/>
        <end position="196"/>
    </location>
</feature>
<evidence type="ECO:0000256" key="6">
    <source>
        <dbReference type="ARBA" id="ARBA00022692"/>
    </source>
</evidence>
<dbReference type="GO" id="GO:0005789">
    <property type="term" value="C:endoplasmic reticulum membrane"/>
    <property type="evidence" value="ECO:0007669"/>
    <property type="project" value="UniProtKB-SubCell"/>
</dbReference>
<feature type="transmembrane region" description="Helical" evidence="11">
    <location>
        <begin position="241"/>
        <end position="258"/>
    </location>
</feature>
<evidence type="ECO:0000313" key="13">
    <source>
        <dbReference type="Proteomes" id="UP000053268"/>
    </source>
</evidence>
<dbReference type="PANTHER" id="PTHR12646">
    <property type="entry name" value="NOT56 - RELATED"/>
    <property type="match status" value="1"/>
</dbReference>
<evidence type="ECO:0000256" key="3">
    <source>
        <dbReference type="ARBA" id="ARBA00011964"/>
    </source>
</evidence>
<dbReference type="Proteomes" id="UP000053268">
    <property type="component" value="Unassembled WGS sequence"/>
</dbReference>
<sequence length="272" mass="31601">MGSRSKFEDMSRNVKKMMSFTFIKGLFLNPAKLSIMAFIILIAELILNILIVERVPYTEIDWKAYMQECEGFLNGTLDYSELRGDTGPLVYPAGFKQVQPQIDAKNVENKRKAKMMKDKLKVQEVNEEKLTKDQEEFLNSFESMLQKTSNTNVKKKKVVDENEKLHYSINFEIISQLFILPMFLTNFIGVVCARSLHYQFYSWYFHSLPYLLWSTNLSVIVRFLILALIEFCWNTYPSTDATSAMLHVCHLIILYSIYKKTSAELSVASKVE</sequence>
<dbReference type="STRING" id="66420.A0A194PJ38"/>
<evidence type="ECO:0000256" key="11">
    <source>
        <dbReference type="SAM" id="Phobius"/>
    </source>
</evidence>
<accession>A0A194PJ38</accession>
<dbReference type="PANTHER" id="PTHR12646:SF0">
    <property type="entry name" value="DOL-P-MAN:MAN(5)GLCNAC(2)-PP-DOL ALPHA-1,3-MANNOSYLTRANSFERASE"/>
    <property type="match status" value="1"/>
</dbReference>
<keyword evidence="7" id="KW-0256">Endoplasmic reticulum</keyword>
<proteinExistence type="predicted"/>
<evidence type="ECO:0000256" key="4">
    <source>
        <dbReference type="ARBA" id="ARBA00022676"/>
    </source>
</evidence>
<evidence type="ECO:0000256" key="7">
    <source>
        <dbReference type="ARBA" id="ARBA00022824"/>
    </source>
</evidence>
<evidence type="ECO:0000313" key="12">
    <source>
        <dbReference type="EMBL" id="KPI93441.1"/>
    </source>
</evidence>
<feature type="transmembrane region" description="Helical" evidence="11">
    <location>
        <begin position="208"/>
        <end position="229"/>
    </location>
</feature>